<proteinExistence type="predicted"/>
<accession>A0A9P7RPB4</accession>
<feature type="region of interest" description="Disordered" evidence="1">
    <location>
        <begin position="70"/>
        <end position="138"/>
    </location>
</feature>
<feature type="compositionally biased region" description="Polar residues" evidence="1">
    <location>
        <begin position="126"/>
        <end position="138"/>
    </location>
</feature>
<evidence type="ECO:0000313" key="2">
    <source>
        <dbReference type="EMBL" id="KAG7087264.1"/>
    </source>
</evidence>
<dbReference type="OrthoDB" id="19928at2759"/>
<organism evidence="2 3">
    <name type="scientific">Marasmius oreades</name>
    <name type="common">fairy-ring Marasmius</name>
    <dbReference type="NCBI Taxonomy" id="181124"/>
    <lineage>
        <taxon>Eukaryota</taxon>
        <taxon>Fungi</taxon>
        <taxon>Dikarya</taxon>
        <taxon>Basidiomycota</taxon>
        <taxon>Agaricomycotina</taxon>
        <taxon>Agaricomycetes</taxon>
        <taxon>Agaricomycetidae</taxon>
        <taxon>Agaricales</taxon>
        <taxon>Marasmiineae</taxon>
        <taxon>Marasmiaceae</taxon>
        <taxon>Marasmius</taxon>
    </lineage>
</organism>
<dbReference type="AlphaFoldDB" id="A0A9P7RPB4"/>
<feature type="compositionally biased region" description="Polar residues" evidence="1">
    <location>
        <begin position="1"/>
        <end position="41"/>
    </location>
</feature>
<feature type="compositionally biased region" description="Polar residues" evidence="1">
    <location>
        <begin position="77"/>
        <end position="89"/>
    </location>
</feature>
<dbReference type="Proteomes" id="UP001049176">
    <property type="component" value="Chromosome 9"/>
</dbReference>
<name>A0A9P7RPB4_9AGAR</name>
<protein>
    <submittedName>
        <fullName evidence="2">Uncharacterized protein</fullName>
    </submittedName>
</protein>
<evidence type="ECO:0000256" key="1">
    <source>
        <dbReference type="SAM" id="MobiDB-lite"/>
    </source>
</evidence>
<reference evidence="2" key="1">
    <citation type="journal article" date="2021" name="Genome Biol. Evol.">
        <title>The assembled and annotated genome of the fairy-ring fungus Marasmius oreades.</title>
        <authorList>
            <person name="Hiltunen M."/>
            <person name="Ament-Velasquez S.L."/>
            <person name="Johannesson H."/>
        </authorList>
    </citation>
    <scope>NUCLEOTIDE SEQUENCE</scope>
    <source>
        <strain evidence="2">03SP1</strain>
    </source>
</reference>
<evidence type="ECO:0000313" key="3">
    <source>
        <dbReference type="Proteomes" id="UP001049176"/>
    </source>
</evidence>
<gene>
    <name evidence="2" type="ORF">E1B28_013243</name>
</gene>
<feature type="region of interest" description="Disordered" evidence="1">
    <location>
        <begin position="1"/>
        <end position="49"/>
    </location>
</feature>
<keyword evidence="3" id="KW-1185">Reference proteome</keyword>
<dbReference type="RefSeq" id="XP_043003735.1">
    <property type="nucleotide sequence ID" value="XM_043158388.1"/>
</dbReference>
<dbReference type="EMBL" id="CM032189">
    <property type="protein sequence ID" value="KAG7087264.1"/>
    <property type="molecule type" value="Genomic_DNA"/>
</dbReference>
<dbReference type="GeneID" id="66082318"/>
<comment type="caution">
    <text evidence="2">The sequence shown here is derived from an EMBL/GenBank/DDBJ whole genome shotgun (WGS) entry which is preliminary data.</text>
</comment>
<sequence>MTQSLVDTSSCNRATSHTRSILTGPQGKTSASQTPHLSSSDPRLPVVDPSKNVVVQYSYRDGQTAVMTGGVMLGLGTSDSKGASPSPTRTEGGAKGALSRGKGSYNARSVGRKFGPTHQQRDARGSDSSNWRRPVSEQ</sequence>
<dbReference type="KEGG" id="more:E1B28_013243"/>